<comment type="caution">
    <text evidence="1">The sequence shown here is derived from an EMBL/GenBank/DDBJ whole genome shotgun (WGS) entry which is preliminary data.</text>
</comment>
<proteinExistence type="predicted"/>
<sequence length="120" mass="12358">MPRALMANIAAVGIAMTAALPGVDSPGTRAKSVPAADIVARLGSSAIRDGLRTPLDDLLAVRTIAITVNKMDAVTPVMPATEPDASKMLHPDCGQDCPKLITVSFPITIVLLFAETHGAA</sequence>
<dbReference type="Proteomes" id="UP000482800">
    <property type="component" value="Unassembled WGS sequence"/>
</dbReference>
<protein>
    <submittedName>
        <fullName evidence="1">Uncharacterized protein</fullName>
    </submittedName>
</protein>
<dbReference type="EMBL" id="BLPF01000001">
    <property type="protein sequence ID" value="GFJ79121.1"/>
    <property type="molecule type" value="Genomic_DNA"/>
</dbReference>
<evidence type="ECO:0000313" key="2">
    <source>
        <dbReference type="Proteomes" id="UP000482800"/>
    </source>
</evidence>
<gene>
    <name evidence="1" type="ORF">Phou_033010</name>
</gene>
<name>A0A6V8K9K7_9ACTN</name>
<evidence type="ECO:0000313" key="1">
    <source>
        <dbReference type="EMBL" id="GFJ79121.1"/>
    </source>
</evidence>
<reference evidence="1 2" key="1">
    <citation type="submission" date="2020-03" db="EMBL/GenBank/DDBJ databases">
        <title>Whole genome shotgun sequence of Phytohabitans houttuyneae NBRC 108639.</title>
        <authorList>
            <person name="Komaki H."/>
            <person name="Tamura T."/>
        </authorList>
    </citation>
    <scope>NUCLEOTIDE SEQUENCE [LARGE SCALE GENOMIC DNA]</scope>
    <source>
        <strain evidence="1 2">NBRC 108639</strain>
    </source>
</reference>
<keyword evidence="2" id="KW-1185">Reference proteome</keyword>
<organism evidence="1 2">
    <name type="scientific">Phytohabitans houttuyneae</name>
    <dbReference type="NCBI Taxonomy" id="1076126"/>
    <lineage>
        <taxon>Bacteria</taxon>
        <taxon>Bacillati</taxon>
        <taxon>Actinomycetota</taxon>
        <taxon>Actinomycetes</taxon>
        <taxon>Micromonosporales</taxon>
        <taxon>Micromonosporaceae</taxon>
    </lineage>
</organism>
<dbReference type="AlphaFoldDB" id="A0A6V8K9K7"/>
<reference evidence="1 2" key="2">
    <citation type="submission" date="2020-03" db="EMBL/GenBank/DDBJ databases">
        <authorList>
            <person name="Ichikawa N."/>
            <person name="Kimura A."/>
            <person name="Kitahashi Y."/>
            <person name="Uohara A."/>
        </authorList>
    </citation>
    <scope>NUCLEOTIDE SEQUENCE [LARGE SCALE GENOMIC DNA]</scope>
    <source>
        <strain evidence="1 2">NBRC 108639</strain>
    </source>
</reference>
<accession>A0A6V8K9K7</accession>